<keyword evidence="10" id="KW-0732">Signal</keyword>
<dbReference type="Gene3D" id="2.170.130.10">
    <property type="entry name" value="TonB-dependent receptor, plug domain"/>
    <property type="match status" value="1"/>
</dbReference>
<keyword evidence="4 8" id="KW-0812">Transmembrane</keyword>
<protein>
    <submittedName>
        <fullName evidence="13">SusC/RagA family TonB-linked outer membrane protein</fullName>
    </submittedName>
</protein>
<evidence type="ECO:0000313" key="13">
    <source>
        <dbReference type="EMBL" id="MFC3810700.1"/>
    </source>
</evidence>
<comment type="similarity">
    <text evidence="8 9">Belongs to the TonB-dependent receptor family.</text>
</comment>
<evidence type="ECO:0000256" key="2">
    <source>
        <dbReference type="ARBA" id="ARBA00022448"/>
    </source>
</evidence>
<evidence type="ECO:0000256" key="9">
    <source>
        <dbReference type="RuleBase" id="RU003357"/>
    </source>
</evidence>
<feature type="domain" description="TonB-dependent receptor-like beta-barrel" evidence="11">
    <location>
        <begin position="443"/>
        <end position="1013"/>
    </location>
</feature>
<dbReference type="InterPro" id="IPR023996">
    <property type="entry name" value="TonB-dep_OMP_SusC/RagA"/>
</dbReference>
<sequence>MKVKLYLRAFLVVMLSAATWSTSAFAQARKISGKVVDAGDGVPVPGATVLVKGTTKGTATDPDGNYSIEANSGSTLVFSFVGYKSQEIVLGNQSILNVSLLTDAQALQEIVITGYQQLRKKDITGAVTIVNSDELKGVKSSSFIQNLAGRATGLTVSTSGSPGDATNVRIRGISSFTSNDPLYVIDGVPVLDKYQNTINPNDIETMQVLKDASAASIYGSRASNGVIVITTKQGKSGKAKLTYNGSIGFATAVKGYDKVLNTSSEYYAEAMRRKFGNDPTAVPAFAQTPGKLTTYIQPMANSVDLNTYDPLTNQISLTNQAGTNWWDEMTRIAQVHDHSINLSGGNEVSVFNVSASFLSQEGILNHTVFNRGTIRANSSHKIGKRLKIGENLMYAGNYGVGIGSSGGNNNEGGILGELIKATPVVPVYDINGGPGGHLTAQTGNFTNPTQRLIDNKNNNNTYRRLLGNIYAEFDIISGLKARTNFGSDLGNGWSRGFTYPQPYRVEGNKTANSFNENWNQNYSWNWTNTLQYNKAFGEHNVGVLVGQEAVASKGRSISGSLANFFVTDINAWYLQTALADPASRSVNSSGGESRLSSYFTKVDYSFNDKYILSATVRRDGSSRFLSDVRYGIFPAFSAGWRISQESFMQDLTWLSDLKLRASYGELGNQQLRDYNFASIYGGSVGSTFYDINGTNSSPSTGYALRSRGNAGTVWESSINKNIGFDASLFNNAINVVLDVYTRSTNNLLFNPQLPGTAGSSSPPFVNVGAMENKGFDLSISYRKKVNNDLGFNASVNLSHYKNTVKSVSGDNDFFYSDGSGGLNGRLPNGSISIINKVGYPISSFNGYVVDGLLKTEAEVAAQSGTGAAYIGGLKFKDINGDGKVNSDDITIIGNPHPKLTGGVNLAVNYKNFDLSAFVFGSLGNDIFTGYWIQSYFMNFNSNVLNDILEKEGTGNYPKINQLDASSRNSSSFYIQKGSYLRLNNLQLSYNLSNDLVKKLGMSNARVYVQGQNLLTITKYIGTDPAISNANIGNSGQYNDTSMGVDNGNYPSNKMVNVGVSLEF</sequence>
<dbReference type="NCBIfam" id="TIGR04057">
    <property type="entry name" value="SusC_RagA_signa"/>
    <property type="match status" value="1"/>
</dbReference>
<dbReference type="Gene3D" id="2.60.40.1120">
    <property type="entry name" value="Carboxypeptidase-like, regulatory domain"/>
    <property type="match status" value="1"/>
</dbReference>
<dbReference type="NCBIfam" id="TIGR04056">
    <property type="entry name" value="OMP_RagA_SusC"/>
    <property type="match status" value="1"/>
</dbReference>
<reference evidence="14" key="1">
    <citation type="journal article" date="2019" name="Int. J. Syst. Evol. Microbiol.">
        <title>The Global Catalogue of Microorganisms (GCM) 10K type strain sequencing project: providing services to taxonomists for standard genome sequencing and annotation.</title>
        <authorList>
            <consortium name="The Broad Institute Genomics Platform"/>
            <consortium name="The Broad Institute Genome Sequencing Center for Infectious Disease"/>
            <person name="Wu L."/>
            <person name="Ma J."/>
        </authorList>
    </citation>
    <scope>NUCLEOTIDE SEQUENCE [LARGE SCALE GENOMIC DNA]</scope>
    <source>
        <strain evidence="14">CECT 7956</strain>
    </source>
</reference>
<dbReference type="Pfam" id="PF13715">
    <property type="entry name" value="CarbopepD_reg_2"/>
    <property type="match status" value="1"/>
</dbReference>
<evidence type="ECO:0000259" key="12">
    <source>
        <dbReference type="Pfam" id="PF07715"/>
    </source>
</evidence>
<keyword evidence="7 8" id="KW-0998">Cell outer membrane</keyword>
<keyword evidence="3 8" id="KW-1134">Transmembrane beta strand</keyword>
<name>A0ABV7YWL0_9BACT</name>
<evidence type="ECO:0000256" key="8">
    <source>
        <dbReference type="PROSITE-ProRule" id="PRU01360"/>
    </source>
</evidence>
<evidence type="ECO:0000256" key="10">
    <source>
        <dbReference type="SAM" id="SignalP"/>
    </source>
</evidence>
<dbReference type="SUPFAM" id="SSF49464">
    <property type="entry name" value="Carboxypeptidase regulatory domain-like"/>
    <property type="match status" value="1"/>
</dbReference>
<keyword evidence="2 8" id="KW-0813">Transport</keyword>
<proteinExistence type="inferred from homology"/>
<evidence type="ECO:0000256" key="3">
    <source>
        <dbReference type="ARBA" id="ARBA00022452"/>
    </source>
</evidence>
<comment type="caution">
    <text evidence="13">The sequence shown here is derived from an EMBL/GenBank/DDBJ whole genome shotgun (WGS) entry which is preliminary data.</text>
</comment>
<dbReference type="InterPro" id="IPR012910">
    <property type="entry name" value="Plug_dom"/>
</dbReference>
<dbReference type="InterPro" id="IPR036942">
    <property type="entry name" value="Beta-barrel_TonB_sf"/>
</dbReference>
<organism evidence="13 14">
    <name type="scientific">Lacihabitans lacunae</name>
    <dbReference type="NCBI Taxonomy" id="1028214"/>
    <lineage>
        <taxon>Bacteria</taxon>
        <taxon>Pseudomonadati</taxon>
        <taxon>Bacteroidota</taxon>
        <taxon>Cytophagia</taxon>
        <taxon>Cytophagales</taxon>
        <taxon>Leadbetterellaceae</taxon>
        <taxon>Lacihabitans</taxon>
    </lineage>
</organism>
<keyword evidence="14" id="KW-1185">Reference proteome</keyword>
<evidence type="ECO:0000256" key="7">
    <source>
        <dbReference type="ARBA" id="ARBA00023237"/>
    </source>
</evidence>
<evidence type="ECO:0000256" key="1">
    <source>
        <dbReference type="ARBA" id="ARBA00004571"/>
    </source>
</evidence>
<dbReference type="InterPro" id="IPR008969">
    <property type="entry name" value="CarboxyPept-like_regulatory"/>
</dbReference>
<dbReference type="RefSeq" id="WP_379837041.1">
    <property type="nucleotide sequence ID" value="NZ_JBHRYQ010000001.1"/>
</dbReference>
<keyword evidence="5 9" id="KW-0798">TonB box</keyword>
<evidence type="ECO:0000259" key="11">
    <source>
        <dbReference type="Pfam" id="PF00593"/>
    </source>
</evidence>
<evidence type="ECO:0000313" key="14">
    <source>
        <dbReference type="Proteomes" id="UP001595616"/>
    </source>
</evidence>
<dbReference type="PROSITE" id="PS52016">
    <property type="entry name" value="TONB_DEPENDENT_REC_3"/>
    <property type="match status" value="1"/>
</dbReference>
<dbReference type="EMBL" id="JBHRYQ010000001">
    <property type="protein sequence ID" value="MFC3810700.1"/>
    <property type="molecule type" value="Genomic_DNA"/>
</dbReference>
<comment type="subcellular location">
    <subcellularLocation>
        <location evidence="1 8">Cell outer membrane</location>
        <topology evidence="1 8">Multi-pass membrane protein</topology>
    </subcellularLocation>
</comment>
<dbReference type="InterPro" id="IPR023997">
    <property type="entry name" value="TonB-dep_OMP_SusC/RagA_CS"/>
</dbReference>
<dbReference type="Pfam" id="PF07715">
    <property type="entry name" value="Plug"/>
    <property type="match status" value="1"/>
</dbReference>
<dbReference type="InterPro" id="IPR018247">
    <property type="entry name" value="EF_Hand_1_Ca_BS"/>
</dbReference>
<feature type="chain" id="PRO_5047499792" evidence="10">
    <location>
        <begin position="27"/>
        <end position="1063"/>
    </location>
</feature>
<accession>A0ABV7YWL0</accession>
<dbReference type="InterPro" id="IPR000531">
    <property type="entry name" value="Beta-barrel_TonB"/>
</dbReference>
<dbReference type="Proteomes" id="UP001595616">
    <property type="component" value="Unassembled WGS sequence"/>
</dbReference>
<feature type="signal peptide" evidence="10">
    <location>
        <begin position="1"/>
        <end position="26"/>
    </location>
</feature>
<evidence type="ECO:0000256" key="5">
    <source>
        <dbReference type="ARBA" id="ARBA00023077"/>
    </source>
</evidence>
<gene>
    <name evidence="13" type="ORF">ACFOOI_08545</name>
</gene>
<evidence type="ECO:0000256" key="4">
    <source>
        <dbReference type="ARBA" id="ARBA00022692"/>
    </source>
</evidence>
<feature type="domain" description="TonB-dependent receptor plug" evidence="12">
    <location>
        <begin position="120"/>
        <end position="226"/>
    </location>
</feature>
<dbReference type="InterPro" id="IPR039426">
    <property type="entry name" value="TonB-dep_rcpt-like"/>
</dbReference>
<dbReference type="Gene3D" id="2.40.170.20">
    <property type="entry name" value="TonB-dependent receptor, beta-barrel domain"/>
    <property type="match status" value="1"/>
</dbReference>
<dbReference type="PROSITE" id="PS00018">
    <property type="entry name" value="EF_HAND_1"/>
    <property type="match status" value="1"/>
</dbReference>
<keyword evidence="6 8" id="KW-0472">Membrane</keyword>
<dbReference type="InterPro" id="IPR037066">
    <property type="entry name" value="Plug_dom_sf"/>
</dbReference>
<dbReference type="SUPFAM" id="SSF56935">
    <property type="entry name" value="Porins"/>
    <property type="match status" value="1"/>
</dbReference>
<evidence type="ECO:0000256" key="6">
    <source>
        <dbReference type="ARBA" id="ARBA00023136"/>
    </source>
</evidence>
<dbReference type="Pfam" id="PF00593">
    <property type="entry name" value="TonB_dep_Rec_b-barrel"/>
    <property type="match status" value="1"/>
</dbReference>